<keyword evidence="2" id="KW-1185">Reference proteome</keyword>
<organism evidence="1 2">
    <name type="scientific">Naganishia adeliensis</name>
    <dbReference type="NCBI Taxonomy" id="92952"/>
    <lineage>
        <taxon>Eukaryota</taxon>
        <taxon>Fungi</taxon>
        <taxon>Dikarya</taxon>
        <taxon>Basidiomycota</taxon>
        <taxon>Agaricomycotina</taxon>
        <taxon>Tremellomycetes</taxon>
        <taxon>Filobasidiales</taxon>
        <taxon>Filobasidiaceae</taxon>
        <taxon>Naganishia</taxon>
    </lineage>
</organism>
<proteinExistence type="predicted"/>
<dbReference type="Proteomes" id="UP001230649">
    <property type="component" value="Unassembled WGS sequence"/>
</dbReference>
<sequence>MTKERRLELRDEVKQVSNRSGMELHKNTAEGYTLRLNRLWDHGYGSYMTFAYPHVRHSDKLFGTVPNLNVSYQDELKPITCKGQSRDVEFPGNYARNDVNGNYAVTHLDVLSTLPLMHGRKEFRQAVDRALRDTNFDQDVKVQVFEVTIRVLGSLLSSYQQLVDMEVEEALAHTDSPSNKKDGLIRNWLGLDQKTLDVNRTGTVSSITAKERRMIKQAHIAKPSQRAQNLLRLALDLGDRLMPAFDTPTGLPYARVNLKHGIEPNEDPSTCSAAAGSLTLEFTLLSRLSGDPKFEAAARKAFMALWERRSLLNLIGNTINVQTGHWYAPGQSGIGAGIDSMYEYALKSGVMIDDDSFMDIWEDAYAAVMQHHLSNDGYFYRNVHVTLGSPLNNLVDSLSAFWPGLQVLAGDVENAVKSHLFYWKLWEKHSAMPEAFNYINKTAEWHGYPLRPEAIESTYHLYQATKDDFYLDVGERMLKDLNRRTKTPCGFAVLHDVFTGKREDRMESFMLSETLKYLYLLFDTENPINKEDSGTIFTTEGHRLRIPFSLRPKYSLKSIQYKQQEFANANYQCPVYNPFTANGLRAGIKRRPDYDYVSTLVDMPLIKDEEYWSHDAECLLPTRKPHHFEISLSQDTTVPDKSSAVRRGNGHIYVDDMRGVKGRVTLSIGSKSYDLTSVQGLRVRPGQIVIVTDPEVTNQWHGKPEGQRRQSLSMVDMADEPVEIIVKFALTPRKTISDQSTYGIVSETYASTAVFGRRLAQSESDGTAKDTNRPFMGLHQKWLPVVQPVLDNHGCNDAQYTSPPYSPDFIALVKRGGCAFFEKLSTAKQQGALGIVISGSEEGSIRPSAKAIQSSSRRCGDQGGEDMGVAFAAVEYDELDMTSLADLLTQQQEELQNILEELELDHLTESLDIVDDEDESNAAVPDVLAQALASMDTTKRLLAEAGATSNAATTTNEDAEADEEPPPMPIPANVMLAGLPITNLFIIPPR</sequence>
<protein>
    <submittedName>
        <fullName evidence="1">Uncharacterized protein</fullName>
    </submittedName>
</protein>
<evidence type="ECO:0000313" key="2">
    <source>
        <dbReference type="Proteomes" id="UP001230649"/>
    </source>
</evidence>
<reference evidence="1" key="1">
    <citation type="submission" date="2023-04" db="EMBL/GenBank/DDBJ databases">
        <title>Draft Genome sequencing of Naganishia species isolated from polar environments using Oxford Nanopore Technology.</title>
        <authorList>
            <person name="Leo P."/>
            <person name="Venkateswaran K."/>
        </authorList>
    </citation>
    <scope>NUCLEOTIDE SEQUENCE</scope>
    <source>
        <strain evidence="1">MNA-CCFEE 5262</strain>
    </source>
</reference>
<evidence type="ECO:0000313" key="1">
    <source>
        <dbReference type="EMBL" id="KAJ9116034.1"/>
    </source>
</evidence>
<gene>
    <name evidence="1" type="ORF">QFC20_000703</name>
</gene>
<accession>A0ACC2WWB9</accession>
<comment type="caution">
    <text evidence="1">The sequence shown here is derived from an EMBL/GenBank/DDBJ whole genome shotgun (WGS) entry which is preliminary data.</text>
</comment>
<name>A0ACC2WWB9_9TREE</name>
<dbReference type="EMBL" id="JASBWS010000004">
    <property type="protein sequence ID" value="KAJ9116034.1"/>
    <property type="molecule type" value="Genomic_DNA"/>
</dbReference>